<evidence type="ECO:0000313" key="10">
    <source>
        <dbReference type="EMBL" id="SUZ82763.1"/>
    </source>
</evidence>
<dbReference type="GO" id="GO:0043190">
    <property type="term" value="C:ATP-binding cassette (ABC) transporter complex"/>
    <property type="evidence" value="ECO:0007669"/>
    <property type="project" value="InterPro"/>
</dbReference>
<reference evidence="10" key="1">
    <citation type="submission" date="2018-05" db="EMBL/GenBank/DDBJ databases">
        <authorList>
            <person name="Lanie J.A."/>
            <person name="Ng W.-L."/>
            <person name="Kazmierczak K.M."/>
            <person name="Andrzejewski T.M."/>
            <person name="Davidsen T.M."/>
            <person name="Wayne K.J."/>
            <person name="Tettelin H."/>
            <person name="Glass J.I."/>
            <person name="Rusch D."/>
            <person name="Podicherti R."/>
            <person name="Tsui H.-C.T."/>
            <person name="Winkler M.E."/>
        </authorList>
    </citation>
    <scope>NUCLEOTIDE SEQUENCE</scope>
</reference>
<feature type="transmembrane region" description="Helical" evidence="9">
    <location>
        <begin position="47"/>
        <end position="76"/>
    </location>
</feature>
<dbReference type="GO" id="GO:0055085">
    <property type="term" value="P:transmembrane transport"/>
    <property type="evidence" value="ECO:0007669"/>
    <property type="project" value="InterPro"/>
</dbReference>
<accession>A0A381QZ34</accession>
<keyword evidence="6 9" id="KW-0812">Transmembrane</keyword>
<keyword evidence="5" id="KW-0997">Cell inner membrane</keyword>
<dbReference type="AlphaFoldDB" id="A0A381QZ34"/>
<keyword evidence="4" id="KW-1003">Cell membrane</keyword>
<keyword evidence="8 9" id="KW-0472">Membrane</keyword>
<evidence type="ECO:0000256" key="9">
    <source>
        <dbReference type="SAM" id="Phobius"/>
    </source>
</evidence>
<keyword evidence="7 9" id="KW-1133">Transmembrane helix</keyword>
<evidence type="ECO:0000256" key="2">
    <source>
        <dbReference type="ARBA" id="ARBA00014213"/>
    </source>
</evidence>
<protein>
    <recommendedName>
        <fullName evidence="2">Lipopolysaccharide export system permease protein LptF</fullName>
    </recommendedName>
</protein>
<dbReference type="InterPro" id="IPR030922">
    <property type="entry name" value="LptF"/>
</dbReference>
<dbReference type="InterPro" id="IPR005495">
    <property type="entry name" value="LptG/LptF_permease"/>
</dbReference>
<sequence length="367" mass="40852">MILRRAFVREALLTSVAVTLVMLMIFIVVRALGFLRQAAEGMIPVGSIFLLLLLKVMTYMDAILPLMVFVAILMVLDRWSRDNETIIMAASGYSPGYLLKPAAFLLVVSGVFVGGFSFYLSPLAVRVGGAIEHEFRTGKEVSGIMAGVFTETRNGRGVYFVERADNNLSMYEHVFVYGSDASQDGVVVAATARQEQDSKSGDRFLVLENGVRYEGVPGDPAYRVIEFESYSIRLLPDLVPEPPVPLRGWRNQDLWQNYNRPWVRSELHWRLSKVVVLPVLILFALGLGHISPGRGRLPAIMGALVIYFCYTNVAGLAVATMRNSTALFPVIGLWILHLVFAVAAIYLFWCKTVNRSLLSLRRTPARS</sequence>
<dbReference type="GO" id="GO:0015920">
    <property type="term" value="P:lipopolysaccharide transport"/>
    <property type="evidence" value="ECO:0007669"/>
    <property type="project" value="TreeGrafter"/>
</dbReference>
<feature type="transmembrane region" description="Helical" evidence="9">
    <location>
        <begin position="326"/>
        <end position="349"/>
    </location>
</feature>
<feature type="transmembrane region" description="Helical" evidence="9">
    <location>
        <begin position="267"/>
        <end position="287"/>
    </location>
</feature>
<evidence type="ECO:0000256" key="6">
    <source>
        <dbReference type="ARBA" id="ARBA00022692"/>
    </source>
</evidence>
<feature type="transmembrane region" description="Helical" evidence="9">
    <location>
        <begin position="97"/>
        <end position="120"/>
    </location>
</feature>
<name>A0A381QZ34_9ZZZZ</name>
<dbReference type="Pfam" id="PF03739">
    <property type="entry name" value="LptF_LptG"/>
    <property type="match status" value="1"/>
</dbReference>
<evidence type="ECO:0000256" key="8">
    <source>
        <dbReference type="ARBA" id="ARBA00023136"/>
    </source>
</evidence>
<gene>
    <name evidence="10" type="ORF">METZ01_LOCUS35617</name>
</gene>
<dbReference type="NCBIfam" id="TIGR04407">
    <property type="entry name" value="LptF_YjgP"/>
    <property type="match status" value="1"/>
</dbReference>
<feature type="transmembrane region" description="Helical" evidence="9">
    <location>
        <begin position="12"/>
        <end position="35"/>
    </location>
</feature>
<evidence type="ECO:0000256" key="4">
    <source>
        <dbReference type="ARBA" id="ARBA00022475"/>
    </source>
</evidence>
<keyword evidence="3" id="KW-0813">Transport</keyword>
<evidence type="ECO:0000256" key="1">
    <source>
        <dbReference type="ARBA" id="ARBA00004429"/>
    </source>
</evidence>
<evidence type="ECO:0000256" key="7">
    <source>
        <dbReference type="ARBA" id="ARBA00022989"/>
    </source>
</evidence>
<proteinExistence type="predicted"/>
<dbReference type="EMBL" id="UINC01001521">
    <property type="protein sequence ID" value="SUZ82763.1"/>
    <property type="molecule type" value="Genomic_DNA"/>
</dbReference>
<feature type="transmembrane region" description="Helical" evidence="9">
    <location>
        <begin position="299"/>
        <end position="320"/>
    </location>
</feature>
<evidence type="ECO:0000256" key="5">
    <source>
        <dbReference type="ARBA" id="ARBA00022519"/>
    </source>
</evidence>
<organism evidence="10">
    <name type="scientific">marine metagenome</name>
    <dbReference type="NCBI Taxonomy" id="408172"/>
    <lineage>
        <taxon>unclassified sequences</taxon>
        <taxon>metagenomes</taxon>
        <taxon>ecological metagenomes</taxon>
    </lineage>
</organism>
<dbReference type="PANTHER" id="PTHR33529">
    <property type="entry name" value="SLR0882 PROTEIN-RELATED"/>
    <property type="match status" value="1"/>
</dbReference>
<evidence type="ECO:0000256" key="3">
    <source>
        <dbReference type="ARBA" id="ARBA00022448"/>
    </source>
</evidence>
<dbReference type="PANTHER" id="PTHR33529:SF7">
    <property type="entry name" value="LIPOPOLYSACCHARIDE EXPORT SYSTEM PERMEASE PROTEIN LPTF"/>
    <property type="match status" value="1"/>
</dbReference>
<comment type="subcellular location">
    <subcellularLocation>
        <location evidence="1">Cell inner membrane</location>
        <topology evidence="1">Multi-pass membrane protein</topology>
    </subcellularLocation>
</comment>